<feature type="non-terminal residue" evidence="1">
    <location>
        <position position="77"/>
    </location>
</feature>
<protein>
    <submittedName>
        <fullName evidence="1">Uncharacterized protein</fullName>
    </submittedName>
</protein>
<dbReference type="Proteomes" id="UP000076532">
    <property type="component" value="Unassembled WGS sequence"/>
</dbReference>
<evidence type="ECO:0000313" key="1">
    <source>
        <dbReference type="EMBL" id="KZP02415.1"/>
    </source>
</evidence>
<sequence length="77" mass="8569">MTRSPTPSSDQLVCHSGPSPEEFTFFMEQLRSPEQVDRVRELDSWKAISSDGAEFLIAPISQVAPDSLSMLPQNNQC</sequence>
<organism evidence="1 2">
    <name type="scientific">Athelia psychrophila</name>
    <dbReference type="NCBI Taxonomy" id="1759441"/>
    <lineage>
        <taxon>Eukaryota</taxon>
        <taxon>Fungi</taxon>
        <taxon>Dikarya</taxon>
        <taxon>Basidiomycota</taxon>
        <taxon>Agaricomycotina</taxon>
        <taxon>Agaricomycetes</taxon>
        <taxon>Agaricomycetidae</taxon>
        <taxon>Atheliales</taxon>
        <taxon>Atheliaceae</taxon>
        <taxon>Athelia</taxon>
    </lineage>
</organism>
<proteinExistence type="predicted"/>
<evidence type="ECO:0000313" key="2">
    <source>
        <dbReference type="Proteomes" id="UP000076532"/>
    </source>
</evidence>
<name>A0A167SZU8_9AGAM</name>
<dbReference type="EMBL" id="KV418589">
    <property type="protein sequence ID" value="KZP02415.1"/>
    <property type="molecule type" value="Genomic_DNA"/>
</dbReference>
<gene>
    <name evidence="1" type="ORF">FIBSPDRAFT_880368</name>
</gene>
<keyword evidence="2" id="KW-1185">Reference proteome</keyword>
<reference evidence="1 2" key="1">
    <citation type="journal article" date="2016" name="Mol. Biol. Evol.">
        <title>Comparative Genomics of Early-Diverging Mushroom-Forming Fungi Provides Insights into the Origins of Lignocellulose Decay Capabilities.</title>
        <authorList>
            <person name="Nagy L.G."/>
            <person name="Riley R."/>
            <person name="Tritt A."/>
            <person name="Adam C."/>
            <person name="Daum C."/>
            <person name="Floudas D."/>
            <person name="Sun H."/>
            <person name="Yadav J.S."/>
            <person name="Pangilinan J."/>
            <person name="Larsson K.H."/>
            <person name="Matsuura K."/>
            <person name="Barry K."/>
            <person name="Labutti K."/>
            <person name="Kuo R."/>
            <person name="Ohm R.A."/>
            <person name="Bhattacharya S.S."/>
            <person name="Shirouzu T."/>
            <person name="Yoshinaga Y."/>
            <person name="Martin F.M."/>
            <person name="Grigoriev I.V."/>
            <person name="Hibbett D.S."/>
        </authorList>
    </citation>
    <scope>NUCLEOTIDE SEQUENCE [LARGE SCALE GENOMIC DNA]</scope>
    <source>
        <strain evidence="1 2">CBS 109695</strain>
    </source>
</reference>
<accession>A0A167SZU8</accession>
<dbReference type="AlphaFoldDB" id="A0A167SZU8"/>